<evidence type="ECO:0000259" key="2">
    <source>
        <dbReference type="PROSITE" id="PS50280"/>
    </source>
</evidence>
<dbReference type="PANTHER" id="PTHR47332">
    <property type="entry name" value="SET DOMAIN-CONTAINING PROTEIN 5"/>
    <property type="match status" value="1"/>
</dbReference>
<evidence type="ECO:0000313" key="4">
    <source>
        <dbReference type="Proteomes" id="UP001295423"/>
    </source>
</evidence>
<evidence type="ECO:0000256" key="1">
    <source>
        <dbReference type="SAM" id="MobiDB-lite"/>
    </source>
</evidence>
<dbReference type="AlphaFoldDB" id="A0AAD2FIC3"/>
<dbReference type="PROSITE" id="PS50280">
    <property type="entry name" value="SET"/>
    <property type="match status" value="1"/>
</dbReference>
<feature type="region of interest" description="Disordered" evidence="1">
    <location>
        <begin position="1"/>
        <end position="42"/>
    </location>
</feature>
<accession>A0AAD2FIC3</accession>
<dbReference type="EMBL" id="CAKOGP040000324">
    <property type="protein sequence ID" value="CAJ1934015.1"/>
    <property type="molecule type" value="Genomic_DNA"/>
</dbReference>
<dbReference type="Proteomes" id="UP001295423">
    <property type="component" value="Unassembled WGS sequence"/>
</dbReference>
<dbReference type="SMART" id="SM00317">
    <property type="entry name" value="SET"/>
    <property type="match status" value="1"/>
</dbReference>
<dbReference type="Gene3D" id="1.25.40.10">
    <property type="entry name" value="Tetratricopeptide repeat domain"/>
    <property type="match status" value="1"/>
</dbReference>
<comment type="caution">
    <text evidence="3">The sequence shown here is derived from an EMBL/GenBank/DDBJ whole genome shotgun (WGS) entry which is preliminary data.</text>
</comment>
<sequence>MNGTAVDDPFACFEGDSDDDENDKDDESKCNPPEASVAPSIATDQGRRLVDEANARLDAAVAVKDGLLPVTSASFEVFDTPNDAGKGLRALKVFECGDEILREYAAMRVPNHQAAESLEEAEQLHERAVQSTFNNLHQCTRIAIMQLSSCDEMKDGYERDMVSPLGVYQTNSFILGDEKCGGLFLTTARMNHSCRPSATHIWRPDLQKTVVFATRRIEIGEEICTTYGPSECLDTQGRRDYLRERFSFECGCEMCEEGNRFGGDDRMIEISSLQEDISMLAQTGDPQAAIAAVERCLSLLKEQGISIGPYMKPILYYGYQIAIDGLKDIDLAESYLSKELVLIQQCEGPTSPKALQIQAMLDDFK</sequence>
<proteinExistence type="predicted"/>
<dbReference type="PANTHER" id="PTHR47332:SF4">
    <property type="entry name" value="SET DOMAIN-CONTAINING PROTEIN 5"/>
    <property type="match status" value="1"/>
</dbReference>
<protein>
    <recommendedName>
        <fullName evidence="2">SET domain-containing protein</fullName>
    </recommendedName>
</protein>
<dbReference type="InterPro" id="IPR053185">
    <property type="entry name" value="SET_domain_protein"/>
</dbReference>
<name>A0AAD2FIC3_9STRA</name>
<feature type="compositionally biased region" description="Acidic residues" evidence="1">
    <location>
        <begin position="15"/>
        <end position="25"/>
    </location>
</feature>
<dbReference type="InterPro" id="IPR001214">
    <property type="entry name" value="SET_dom"/>
</dbReference>
<dbReference type="SUPFAM" id="SSF82199">
    <property type="entry name" value="SET domain"/>
    <property type="match status" value="1"/>
</dbReference>
<dbReference type="Pfam" id="PF00856">
    <property type="entry name" value="SET"/>
    <property type="match status" value="1"/>
</dbReference>
<dbReference type="InterPro" id="IPR011990">
    <property type="entry name" value="TPR-like_helical_dom_sf"/>
</dbReference>
<keyword evidence="4" id="KW-1185">Reference proteome</keyword>
<dbReference type="CDD" id="cd20071">
    <property type="entry name" value="SET_SMYD"/>
    <property type="match status" value="1"/>
</dbReference>
<reference evidence="3" key="1">
    <citation type="submission" date="2023-08" db="EMBL/GenBank/DDBJ databases">
        <authorList>
            <person name="Audoor S."/>
            <person name="Bilcke G."/>
        </authorList>
    </citation>
    <scope>NUCLEOTIDE SEQUENCE</scope>
</reference>
<dbReference type="InterPro" id="IPR046341">
    <property type="entry name" value="SET_dom_sf"/>
</dbReference>
<dbReference type="Gene3D" id="2.170.270.10">
    <property type="entry name" value="SET domain"/>
    <property type="match status" value="1"/>
</dbReference>
<feature type="domain" description="SET" evidence="2">
    <location>
        <begin position="73"/>
        <end position="228"/>
    </location>
</feature>
<gene>
    <name evidence="3" type="ORF">CYCCA115_LOCUS3557</name>
</gene>
<evidence type="ECO:0000313" key="3">
    <source>
        <dbReference type="EMBL" id="CAJ1934015.1"/>
    </source>
</evidence>
<organism evidence="3 4">
    <name type="scientific">Cylindrotheca closterium</name>
    <dbReference type="NCBI Taxonomy" id="2856"/>
    <lineage>
        <taxon>Eukaryota</taxon>
        <taxon>Sar</taxon>
        <taxon>Stramenopiles</taxon>
        <taxon>Ochrophyta</taxon>
        <taxon>Bacillariophyta</taxon>
        <taxon>Bacillariophyceae</taxon>
        <taxon>Bacillariophycidae</taxon>
        <taxon>Bacillariales</taxon>
        <taxon>Bacillariaceae</taxon>
        <taxon>Cylindrotheca</taxon>
    </lineage>
</organism>